<protein>
    <submittedName>
        <fullName evidence="2">HAD-IIIC family phosphatase</fullName>
    </submittedName>
</protein>
<dbReference type="InterPro" id="IPR036514">
    <property type="entry name" value="SGNH_hydro_sf"/>
</dbReference>
<dbReference type="SUPFAM" id="SSF56784">
    <property type="entry name" value="HAD-like"/>
    <property type="match status" value="1"/>
</dbReference>
<dbReference type="RefSeq" id="WP_230513258.1">
    <property type="nucleotide sequence ID" value="NZ_JAJITD010000022.1"/>
</dbReference>
<organism evidence="2 3">
    <name type="scientific">Paraburkholderia sejongensis</name>
    <dbReference type="NCBI Taxonomy" id="2886946"/>
    <lineage>
        <taxon>Bacteria</taxon>
        <taxon>Pseudomonadati</taxon>
        <taxon>Pseudomonadota</taxon>
        <taxon>Betaproteobacteria</taxon>
        <taxon>Burkholderiales</taxon>
        <taxon>Burkholderiaceae</taxon>
        <taxon>Paraburkholderia</taxon>
    </lineage>
</organism>
<dbReference type="Gene3D" id="3.40.50.1000">
    <property type="entry name" value="HAD superfamily/HAD-like"/>
    <property type="match status" value="1"/>
</dbReference>
<dbReference type="InterPro" id="IPR025282">
    <property type="entry name" value="DUF4214"/>
</dbReference>
<name>A0ABS8K488_9BURK</name>
<dbReference type="InterPro" id="IPR010037">
    <property type="entry name" value="FkbH_domain"/>
</dbReference>
<gene>
    <name evidence="2" type="ORF">LJ656_30850</name>
</gene>
<dbReference type="InterPro" id="IPR023214">
    <property type="entry name" value="HAD_sf"/>
</dbReference>
<dbReference type="InterPro" id="IPR036412">
    <property type="entry name" value="HAD-like_sf"/>
</dbReference>
<dbReference type="Gene3D" id="3.40.50.1110">
    <property type="entry name" value="SGNH hydrolase"/>
    <property type="match status" value="1"/>
</dbReference>
<dbReference type="Pfam" id="PF13946">
    <property type="entry name" value="DUF4214"/>
    <property type="match status" value="1"/>
</dbReference>
<dbReference type="NCBIfam" id="TIGR01681">
    <property type="entry name" value="HAD-SF-IIIC"/>
    <property type="match status" value="1"/>
</dbReference>
<accession>A0ABS8K488</accession>
<sequence length="665" mass="76346">MSGIHVNTQTEEFVDSLYNYVLGRKPDRASFERWVSALESGTVRPHEAVAGFFKSQERTNREKQEHVQAVKSGVDSYHAPAVLSEAMVMPKRVALLGSCLIEKWQSVFSRYCAVDYLQVNGLARLPERPPAAPTEYGFQVVQLGLRFVLPEQRYFGLEYRNPEDYEKLFEATCDRMVGMLRENMRWNVEQGMLTFVCNFLTPQQNTLGRLMPRYDLRNLVYFVEQLNVRLYEELQKYTNSYVLDINQIASIYGKKYFQDDHMTTAVHHGLSSDFDFQHDQARIEAVPKASTVYEMRPFEFITAVWEEALAMYRTVHQAEAVKLVIMDLDDTLWRGIAAEGALDTFGDKVREGWPVGVMEALKCLKNRGVLLAIASKNSEERIGQLWNDMTDGRVSLNDFSVRKINWRTKVENIEEILREVNVLPKNVLFVDDNPVERASVLRAFPGIRVLGANPYTTRRVLMWAPETQVASITDESSRRTEMMQAQVRRESDRKQLSREDFLASLKIKLKFAEITDVSAPKFARAFELINKTNQFNTTGERWTHDAAVSLFRNGGSFVTFEAEDVYSNYGLVGVVVVKEDCVYQWAMSCRVLGLDVELAALTEITRRIAHSGRKSARARVIETEANYLCRDLFERGGFEREGSDWRKSLVADQWAEHSHIEILEG</sequence>
<dbReference type="EMBL" id="JAJITD010000022">
    <property type="protein sequence ID" value="MCC8396979.1"/>
    <property type="molecule type" value="Genomic_DNA"/>
</dbReference>
<evidence type="ECO:0000259" key="1">
    <source>
        <dbReference type="Pfam" id="PF13946"/>
    </source>
</evidence>
<dbReference type="Proteomes" id="UP001431019">
    <property type="component" value="Unassembled WGS sequence"/>
</dbReference>
<comment type="caution">
    <text evidence="2">The sequence shown here is derived from an EMBL/GenBank/DDBJ whole genome shotgun (WGS) entry which is preliminary data.</text>
</comment>
<evidence type="ECO:0000313" key="3">
    <source>
        <dbReference type="Proteomes" id="UP001431019"/>
    </source>
</evidence>
<reference evidence="2 3" key="1">
    <citation type="submission" date="2021-11" db="EMBL/GenBank/DDBJ databases">
        <authorList>
            <person name="Oh E.-T."/>
            <person name="Kim S.-B."/>
        </authorList>
    </citation>
    <scope>NUCLEOTIDE SEQUENCE [LARGE SCALE GENOMIC DNA]</scope>
    <source>
        <strain evidence="2 3">MMS20-SJTR3</strain>
    </source>
</reference>
<keyword evidence="3" id="KW-1185">Reference proteome</keyword>
<proteinExistence type="predicted"/>
<dbReference type="InterPro" id="IPR010033">
    <property type="entry name" value="HAD_SF_ppase_IIIC"/>
</dbReference>
<feature type="domain" description="DUF4214" evidence="1">
    <location>
        <begin position="7"/>
        <end position="60"/>
    </location>
</feature>
<evidence type="ECO:0000313" key="2">
    <source>
        <dbReference type="EMBL" id="MCC8396979.1"/>
    </source>
</evidence>
<dbReference type="NCBIfam" id="TIGR01686">
    <property type="entry name" value="FkbH"/>
    <property type="match status" value="1"/>
</dbReference>